<evidence type="ECO:0000256" key="11">
    <source>
        <dbReference type="ARBA" id="ARBA00023115"/>
    </source>
</evidence>
<dbReference type="GO" id="GO:0006527">
    <property type="term" value="P:L-arginine catabolic process"/>
    <property type="evidence" value="ECO:0007669"/>
    <property type="project" value="InterPro"/>
</dbReference>
<sequence>MSTTEQEAPCAIYGIERWGNDRFEVLDNGNIGLITDHAEGPVTTDLTSILHSLEERGIASPILLRVANSLKNQIDRINMSFANAMKELDYKASYRGVFPIKVNQQAHVIEKIVEYGAPHNFGLEVGSKPELIIALGQRLSKDALLICNGIKDSEFINLALLSSKLGFNTIIVLESKAELDLVLEESKKLNIRPQLGIRIKLNNRITGNWASSSGDRSAFGLSSPDVLYVIDRLRDEGYLDCLQLQHFHLGSQVPDIIDVRRSAAEACRFFVELRKEGAPLNYIDLGGGLGIDYTGEHKSTENSINYSTDEYCYSIVEAVKNTMDDAEQKHPTIVTESGRATVAYSSMLLFNIINVTHYEEDNIVEVSEDDDRSIRDMRDVETYLTPSRLQECLNDVTFYRDEVRRNFGRGEVGLRDLAKAEKLYLNLIAKMRKATEADEWVSDDVLSALESAADIYHANFSLFQSLPDVWAIDQLHPIIPIQRLNETPTRRAILSDITCDSDGKVDQFVLADGISSSLPVHALEEDEHYCMAVFFVGAYQETLGDLHNLFGDTNVATIEIKPNGDFNLIHEVEGDTIAEVLSYVEYNTTALSNNFKQMVEEAVSNKKLTVKERKAMMNAFKESMNGYTYFEH</sequence>
<keyword evidence="20" id="KW-1185">Reference proteome</keyword>
<evidence type="ECO:0000256" key="10">
    <source>
        <dbReference type="ARBA" id="ARBA00023066"/>
    </source>
</evidence>
<dbReference type="InterPro" id="IPR022657">
    <property type="entry name" value="De-COase2_CS"/>
</dbReference>
<dbReference type="InterPro" id="IPR002985">
    <property type="entry name" value="Arg_decrbxlase"/>
</dbReference>
<comment type="cofactor">
    <cofactor evidence="2">
        <name>Mg(2+)</name>
        <dbReference type="ChEBI" id="CHEBI:18420"/>
    </cofactor>
</comment>
<dbReference type="Gene3D" id="3.20.20.10">
    <property type="entry name" value="Alanine racemase"/>
    <property type="match status" value="1"/>
</dbReference>
<dbReference type="Pfam" id="PF17810">
    <property type="entry name" value="Arg_decarb_HB"/>
    <property type="match status" value="1"/>
</dbReference>
<dbReference type="Proteomes" id="UP000199236">
    <property type="component" value="Unassembled WGS sequence"/>
</dbReference>
<dbReference type="InterPro" id="IPR022644">
    <property type="entry name" value="De-COase2_N"/>
</dbReference>
<dbReference type="Gene3D" id="1.10.287.3440">
    <property type="match status" value="1"/>
</dbReference>
<dbReference type="InterPro" id="IPR029066">
    <property type="entry name" value="PLP-binding_barrel"/>
</dbReference>
<dbReference type="PIRSF" id="PIRSF001336">
    <property type="entry name" value="Arg_decrbxlase"/>
    <property type="match status" value="1"/>
</dbReference>
<dbReference type="PROSITE" id="PS00878">
    <property type="entry name" value="ODR_DC_2_1"/>
    <property type="match status" value="1"/>
</dbReference>
<evidence type="ECO:0000256" key="2">
    <source>
        <dbReference type="ARBA" id="ARBA00001946"/>
    </source>
</evidence>
<evidence type="ECO:0000256" key="1">
    <source>
        <dbReference type="ARBA" id="ARBA00001933"/>
    </source>
</evidence>
<evidence type="ECO:0000256" key="5">
    <source>
        <dbReference type="ARBA" id="ARBA00012426"/>
    </source>
</evidence>
<dbReference type="Gene3D" id="1.20.58.930">
    <property type="match status" value="1"/>
</dbReference>
<evidence type="ECO:0000256" key="13">
    <source>
        <dbReference type="NCBIfam" id="TIGR01273"/>
    </source>
</evidence>
<evidence type="ECO:0000256" key="7">
    <source>
        <dbReference type="ARBA" id="ARBA00022793"/>
    </source>
</evidence>
<evidence type="ECO:0000256" key="15">
    <source>
        <dbReference type="PIRSR" id="PIRSR600183-50"/>
    </source>
</evidence>
<feature type="active site" description="Proton donor" evidence="15">
    <location>
        <position position="499"/>
    </location>
</feature>
<evidence type="ECO:0000313" key="19">
    <source>
        <dbReference type="EMBL" id="SFO51476.1"/>
    </source>
</evidence>
<keyword evidence="11" id="KW-0620">Polyamine biosynthesis</keyword>
<keyword evidence="6" id="KW-0479">Metal-binding</keyword>
<keyword evidence="9 14" id="KW-0663">Pyridoxal phosphate</keyword>
<dbReference type="GO" id="GO:0008295">
    <property type="term" value="P:spermidine biosynthetic process"/>
    <property type="evidence" value="ECO:0007669"/>
    <property type="project" value="UniProtKB-UniRule"/>
</dbReference>
<feature type="domain" description="Arginine decarboxylase C-terminal helical" evidence="18">
    <location>
        <begin position="577"/>
        <end position="630"/>
    </location>
</feature>
<dbReference type="RefSeq" id="WP_090073347.1">
    <property type="nucleotide sequence ID" value="NZ_FOVR01000007.1"/>
</dbReference>
<dbReference type="InterPro" id="IPR000183">
    <property type="entry name" value="Orn/DAP/Arg_de-COase"/>
</dbReference>
<evidence type="ECO:0000256" key="8">
    <source>
        <dbReference type="ARBA" id="ARBA00022842"/>
    </source>
</evidence>
<dbReference type="GO" id="GO:0008792">
    <property type="term" value="F:arginine decarboxylase activity"/>
    <property type="evidence" value="ECO:0007669"/>
    <property type="project" value="UniProtKB-UniRule"/>
</dbReference>
<evidence type="ECO:0000256" key="6">
    <source>
        <dbReference type="ARBA" id="ARBA00022723"/>
    </source>
</evidence>
<dbReference type="Pfam" id="PF17944">
    <property type="entry name" value="Arg_decarbox_C"/>
    <property type="match status" value="1"/>
</dbReference>
<dbReference type="AlphaFoldDB" id="A0A1I5HUA6"/>
<evidence type="ECO:0000259" key="18">
    <source>
        <dbReference type="Pfam" id="PF17944"/>
    </source>
</evidence>
<keyword evidence="8" id="KW-0460">Magnesium</keyword>
<dbReference type="SUPFAM" id="SSF50621">
    <property type="entry name" value="Alanine racemase C-terminal domain-like"/>
    <property type="match status" value="1"/>
</dbReference>
<evidence type="ECO:0000313" key="20">
    <source>
        <dbReference type="Proteomes" id="UP000199236"/>
    </source>
</evidence>
<organism evidence="19 20">
    <name type="scientific">Cohaesibacter marisflavi</name>
    <dbReference type="NCBI Taxonomy" id="655353"/>
    <lineage>
        <taxon>Bacteria</taxon>
        <taxon>Pseudomonadati</taxon>
        <taxon>Pseudomonadota</taxon>
        <taxon>Alphaproteobacteria</taxon>
        <taxon>Hyphomicrobiales</taxon>
        <taxon>Cohaesibacteraceae</taxon>
    </lineage>
</organism>
<dbReference type="CDD" id="cd06830">
    <property type="entry name" value="PLPDE_III_ADC"/>
    <property type="match status" value="1"/>
</dbReference>
<dbReference type="Pfam" id="PF02784">
    <property type="entry name" value="Orn_Arg_deC_N"/>
    <property type="match status" value="1"/>
</dbReference>
<dbReference type="InterPro" id="IPR022653">
    <property type="entry name" value="De-COase2_pyr-phos_BS"/>
</dbReference>
<dbReference type="EMBL" id="FOVR01000007">
    <property type="protein sequence ID" value="SFO51476.1"/>
    <property type="molecule type" value="Genomic_DNA"/>
</dbReference>
<evidence type="ECO:0000256" key="4">
    <source>
        <dbReference type="ARBA" id="ARBA00008357"/>
    </source>
</evidence>
<protein>
    <recommendedName>
        <fullName evidence="5 13">Arginine decarboxylase</fullName>
        <ecNumber evidence="5 13">4.1.1.19</ecNumber>
    </recommendedName>
</protein>
<name>A0A1I5HUA6_9HYPH</name>
<feature type="domain" description="Arginine decarboxylase helical bundle" evidence="17">
    <location>
        <begin position="367"/>
        <end position="450"/>
    </location>
</feature>
<dbReference type="OrthoDB" id="9802241at2"/>
<feature type="domain" description="Orn/DAP/Arg decarboxylase 2 N-terminal" evidence="16">
    <location>
        <begin position="76"/>
        <end position="343"/>
    </location>
</feature>
<comment type="cofactor">
    <cofactor evidence="1 14">
        <name>pyridoxal 5'-phosphate</name>
        <dbReference type="ChEBI" id="CHEBI:597326"/>
    </cofactor>
</comment>
<feature type="modified residue" description="N6-(pyridoxal phosphate)lysine" evidence="14">
    <location>
        <position position="101"/>
    </location>
</feature>
<keyword evidence="7" id="KW-0210">Decarboxylase</keyword>
<dbReference type="InterPro" id="IPR041128">
    <property type="entry name" value="Arg_decarbox_C"/>
</dbReference>
<keyword evidence="10" id="KW-0745">Spermidine biosynthesis</keyword>
<dbReference type="PANTHER" id="PTHR43295">
    <property type="entry name" value="ARGININE DECARBOXYLASE"/>
    <property type="match status" value="1"/>
</dbReference>
<comment type="function">
    <text evidence="3">Catalyzes the biosynthesis of agmatine from arginine.</text>
</comment>
<evidence type="ECO:0000259" key="17">
    <source>
        <dbReference type="Pfam" id="PF17810"/>
    </source>
</evidence>
<dbReference type="PRINTS" id="PR01180">
    <property type="entry name" value="ARGDCRBXLASE"/>
</dbReference>
<dbReference type="SUPFAM" id="SSF51419">
    <property type="entry name" value="PLP-binding barrel"/>
    <property type="match status" value="1"/>
</dbReference>
<evidence type="ECO:0000256" key="9">
    <source>
        <dbReference type="ARBA" id="ARBA00022898"/>
    </source>
</evidence>
<keyword evidence="12" id="KW-0456">Lyase</keyword>
<dbReference type="Gene3D" id="2.40.37.10">
    <property type="entry name" value="Lyase, Ornithine Decarboxylase, Chain A, domain 1"/>
    <property type="match status" value="1"/>
</dbReference>
<gene>
    <name evidence="19" type="ORF">SAMN04488056_107117</name>
</gene>
<dbReference type="PANTHER" id="PTHR43295:SF9">
    <property type="entry name" value="BIOSYNTHETIC ARGININE DECARBOXYLASE"/>
    <property type="match status" value="1"/>
</dbReference>
<dbReference type="STRING" id="655353.SAMN04488056_107117"/>
<dbReference type="PRINTS" id="PR01179">
    <property type="entry name" value="ODADCRBXLASE"/>
</dbReference>
<dbReference type="NCBIfam" id="NF003763">
    <property type="entry name" value="PRK05354.1"/>
    <property type="match status" value="1"/>
</dbReference>
<accession>A0A1I5HUA6</accession>
<dbReference type="InterPro" id="IPR040634">
    <property type="entry name" value="Arg_decarb_HB"/>
</dbReference>
<evidence type="ECO:0000256" key="14">
    <source>
        <dbReference type="PIRSR" id="PIRSR001336-50"/>
    </source>
</evidence>
<dbReference type="PROSITE" id="PS00879">
    <property type="entry name" value="ODR_DC_2_2"/>
    <property type="match status" value="1"/>
</dbReference>
<evidence type="ECO:0000256" key="12">
    <source>
        <dbReference type="ARBA" id="ARBA00023239"/>
    </source>
</evidence>
<dbReference type="InterPro" id="IPR009006">
    <property type="entry name" value="Ala_racemase/Decarboxylase_C"/>
</dbReference>
<evidence type="ECO:0000256" key="3">
    <source>
        <dbReference type="ARBA" id="ARBA00002257"/>
    </source>
</evidence>
<dbReference type="NCBIfam" id="TIGR01273">
    <property type="entry name" value="speA"/>
    <property type="match status" value="1"/>
</dbReference>
<dbReference type="GO" id="GO:0046872">
    <property type="term" value="F:metal ion binding"/>
    <property type="evidence" value="ECO:0007669"/>
    <property type="project" value="UniProtKB-KW"/>
</dbReference>
<dbReference type="EC" id="4.1.1.19" evidence="5 13"/>
<proteinExistence type="inferred from homology"/>
<evidence type="ECO:0000259" key="16">
    <source>
        <dbReference type="Pfam" id="PF02784"/>
    </source>
</evidence>
<comment type="similarity">
    <text evidence="4">Belongs to the Orn/Lys/Arg decarboxylase class-II family. SpeA subfamily.</text>
</comment>
<reference evidence="19 20" key="1">
    <citation type="submission" date="2016-10" db="EMBL/GenBank/DDBJ databases">
        <authorList>
            <person name="de Groot N.N."/>
        </authorList>
    </citation>
    <scope>NUCLEOTIDE SEQUENCE [LARGE SCALE GENOMIC DNA]</scope>
    <source>
        <strain evidence="19 20">CGMCC 1.9157</strain>
    </source>
</reference>